<evidence type="ECO:0000313" key="3">
    <source>
        <dbReference type="EMBL" id="KAF6759820.1"/>
    </source>
</evidence>
<dbReference type="Proteomes" id="UP000521943">
    <property type="component" value="Unassembled WGS sequence"/>
</dbReference>
<keyword evidence="2" id="KW-0472">Membrane</keyword>
<gene>
    <name evidence="3" type="ORF">DFP72DRAFT_117693</name>
</gene>
<feature type="region of interest" description="Disordered" evidence="1">
    <location>
        <begin position="38"/>
        <end position="132"/>
    </location>
</feature>
<feature type="compositionally biased region" description="Polar residues" evidence="1">
    <location>
        <begin position="113"/>
        <end position="124"/>
    </location>
</feature>
<comment type="caution">
    <text evidence="3">The sequence shown here is derived from an EMBL/GenBank/DDBJ whole genome shotgun (WGS) entry which is preliminary data.</text>
</comment>
<sequence length="132" mass="13812">MNVRRAAFTRGAVTGLASSLVVFVFGSLHIANRPGKPVATTALSGRLPNRVSRTSGRNTQRRSSLKGRGRGGLRDGAGPRSLVGGVGAEARRARHTAVGGRDVVHGGKIGSNERLSNLTASPTRVGTPRWLH</sequence>
<evidence type="ECO:0000256" key="1">
    <source>
        <dbReference type="SAM" id="MobiDB-lite"/>
    </source>
</evidence>
<dbReference type="EMBL" id="JACGCI010000014">
    <property type="protein sequence ID" value="KAF6759820.1"/>
    <property type="molecule type" value="Genomic_DNA"/>
</dbReference>
<dbReference type="AlphaFoldDB" id="A0A8H6I6I5"/>
<proteinExistence type="predicted"/>
<keyword evidence="4" id="KW-1185">Reference proteome</keyword>
<keyword evidence="2" id="KW-1133">Transmembrane helix</keyword>
<accession>A0A8H6I6I5</accession>
<feature type="transmembrane region" description="Helical" evidence="2">
    <location>
        <begin position="12"/>
        <end position="31"/>
    </location>
</feature>
<feature type="compositionally biased region" description="Basic residues" evidence="1">
    <location>
        <begin position="59"/>
        <end position="71"/>
    </location>
</feature>
<reference evidence="3 4" key="1">
    <citation type="submission" date="2020-07" db="EMBL/GenBank/DDBJ databases">
        <title>Comparative genomics of pyrophilous fungi reveals a link between fire events and developmental genes.</title>
        <authorList>
            <consortium name="DOE Joint Genome Institute"/>
            <person name="Steindorff A.S."/>
            <person name="Carver A."/>
            <person name="Calhoun S."/>
            <person name="Stillman K."/>
            <person name="Liu H."/>
            <person name="Lipzen A."/>
            <person name="Pangilinan J."/>
            <person name="Labutti K."/>
            <person name="Bruns T.D."/>
            <person name="Grigoriev I.V."/>
        </authorList>
    </citation>
    <scope>NUCLEOTIDE SEQUENCE [LARGE SCALE GENOMIC DNA]</scope>
    <source>
        <strain evidence="3 4">CBS 144469</strain>
    </source>
</reference>
<evidence type="ECO:0000256" key="2">
    <source>
        <dbReference type="SAM" id="Phobius"/>
    </source>
</evidence>
<evidence type="ECO:0000313" key="4">
    <source>
        <dbReference type="Proteomes" id="UP000521943"/>
    </source>
</evidence>
<organism evidence="3 4">
    <name type="scientific">Ephemerocybe angulata</name>
    <dbReference type="NCBI Taxonomy" id="980116"/>
    <lineage>
        <taxon>Eukaryota</taxon>
        <taxon>Fungi</taxon>
        <taxon>Dikarya</taxon>
        <taxon>Basidiomycota</taxon>
        <taxon>Agaricomycotina</taxon>
        <taxon>Agaricomycetes</taxon>
        <taxon>Agaricomycetidae</taxon>
        <taxon>Agaricales</taxon>
        <taxon>Agaricineae</taxon>
        <taxon>Psathyrellaceae</taxon>
        <taxon>Ephemerocybe</taxon>
    </lineage>
</organism>
<keyword evidence="2" id="KW-0812">Transmembrane</keyword>
<name>A0A8H6I6I5_9AGAR</name>
<protein>
    <submittedName>
        <fullName evidence="3">Uncharacterized protein</fullName>
    </submittedName>
</protein>